<keyword evidence="2" id="KW-1133">Transmembrane helix</keyword>
<gene>
    <name evidence="3" type="ORF">SAMN05216421_0362</name>
</gene>
<feature type="region of interest" description="Disordered" evidence="1">
    <location>
        <begin position="232"/>
        <end position="305"/>
    </location>
</feature>
<dbReference type="AlphaFoldDB" id="A0A1H1M359"/>
<accession>A0A1H1M359</accession>
<protein>
    <submittedName>
        <fullName evidence="3">Uncharacterized membrane protein affecting hemolysin expression</fullName>
    </submittedName>
</protein>
<organism evidence="3 4">
    <name type="scientific">Halopseudomonas xinjiangensis</name>
    <dbReference type="NCBI Taxonomy" id="487184"/>
    <lineage>
        <taxon>Bacteria</taxon>
        <taxon>Pseudomonadati</taxon>
        <taxon>Pseudomonadota</taxon>
        <taxon>Gammaproteobacteria</taxon>
        <taxon>Pseudomonadales</taxon>
        <taxon>Pseudomonadaceae</taxon>
        <taxon>Halopseudomonas</taxon>
    </lineage>
</organism>
<dbReference type="STRING" id="487184.SAMN05216421_0362"/>
<proteinExistence type="predicted"/>
<sequence length="520" mass="56520">MPSHVLNRSSPASDNLFLRSYASLKGKSVRLTGTLVLLAVLPLVAVLALSLGLGYVKLKQDIASQTDAVGQELARQVAASVAEPMAANDNLSLNIILAQWDQNPLIEHAAVYTLDNRVVAEAGQRTAQDRLAPGEGRFTSAIHYQDAVTGQLHLGLAAEPFSGPARDLLRLLLLSIFGVALIAGLVAWRLALRLRRVLVALGNWQGDSGQEVPGSQRKDEIGDLARRLGERRIVDMPVPETPEPVESPIDELDSATISPVPMPAEPADLETTEPEQPPTHAVVADDEEGEDSKPSEVDDEIAPEQADTVHTVVAERAESEEPQSRSPVNSLLAVRLGNLEGLRRLPRPRLMTLLERYRLQVRQASEIYDADLTVLDDGTSVLAFQPDEAADSEELTRALSCGELLRVLGHELQVGISDTGINLYLQLAMGQSEQTPTDSEAGNAEADADGHSARMLELLQFSRNLLLLDASLAGQTPTRDRAVIRKLASQPGTYCVERLNEPYQTLLERNLNQLYSQRSD</sequence>
<name>A0A1H1M359_9GAMM</name>
<evidence type="ECO:0000313" key="4">
    <source>
        <dbReference type="Proteomes" id="UP000243207"/>
    </source>
</evidence>
<reference evidence="4" key="1">
    <citation type="submission" date="2016-10" db="EMBL/GenBank/DDBJ databases">
        <authorList>
            <person name="Varghese N."/>
            <person name="Submissions S."/>
        </authorList>
    </citation>
    <scope>NUCLEOTIDE SEQUENCE [LARGE SCALE GENOMIC DNA]</scope>
    <source>
        <strain evidence="4">NRRL B-51270</strain>
    </source>
</reference>
<feature type="transmembrane region" description="Helical" evidence="2">
    <location>
        <begin position="35"/>
        <end position="56"/>
    </location>
</feature>
<dbReference type="EMBL" id="LT629736">
    <property type="protein sequence ID" value="SDR81127.1"/>
    <property type="molecule type" value="Genomic_DNA"/>
</dbReference>
<dbReference type="Proteomes" id="UP000243207">
    <property type="component" value="Chromosome I"/>
</dbReference>
<evidence type="ECO:0000256" key="1">
    <source>
        <dbReference type="SAM" id="MobiDB-lite"/>
    </source>
</evidence>
<evidence type="ECO:0000256" key="2">
    <source>
        <dbReference type="SAM" id="Phobius"/>
    </source>
</evidence>
<evidence type="ECO:0000313" key="3">
    <source>
        <dbReference type="EMBL" id="SDR81127.1"/>
    </source>
</evidence>
<feature type="transmembrane region" description="Helical" evidence="2">
    <location>
        <begin position="171"/>
        <end position="191"/>
    </location>
</feature>
<keyword evidence="4" id="KW-1185">Reference proteome</keyword>
<keyword evidence="2" id="KW-0472">Membrane</keyword>
<keyword evidence="2" id="KW-0812">Transmembrane</keyword>